<evidence type="ECO:0000313" key="2">
    <source>
        <dbReference type="Proteomes" id="UP000216311"/>
    </source>
</evidence>
<organism evidence="1 2">
    <name type="scientific">Enemella dayhoffiae</name>
    <dbReference type="NCBI Taxonomy" id="2016507"/>
    <lineage>
        <taxon>Bacteria</taxon>
        <taxon>Bacillati</taxon>
        <taxon>Actinomycetota</taxon>
        <taxon>Actinomycetes</taxon>
        <taxon>Propionibacteriales</taxon>
        <taxon>Propionibacteriaceae</taxon>
        <taxon>Enemella</taxon>
    </lineage>
</organism>
<name>A0A255H8C6_9ACTN</name>
<dbReference type="RefSeq" id="WP_094363120.1">
    <property type="nucleotide sequence ID" value="NZ_NMVQ01000006.1"/>
</dbReference>
<accession>A0A255H8C6</accession>
<dbReference type="OrthoDB" id="9957034at2"/>
<keyword evidence="2" id="KW-1185">Reference proteome</keyword>
<reference evidence="1 2" key="1">
    <citation type="submission" date="2017-07" db="EMBL/GenBank/DDBJ databases">
        <title>Draft whole genome sequences of clinical Proprionibacteriaceae strains.</title>
        <authorList>
            <person name="Bernier A.-M."/>
            <person name="Bernard K."/>
            <person name="Domingo M.-C."/>
        </authorList>
    </citation>
    <scope>NUCLEOTIDE SEQUENCE [LARGE SCALE GENOMIC DNA]</scope>
    <source>
        <strain evidence="1 2">NML 130396</strain>
    </source>
</reference>
<comment type="caution">
    <text evidence="1">The sequence shown here is derived from an EMBL/GenBank/DDBJ whole genome shotgun (WGS) entry which is preliminary data.</text>
</comment>
<dbReference type="AlphaFoldDB" id="A0A255H8C6"/>
<evidence type="ECO:0000313" key="1">
    <source>
        <dbReference type="EMBL" id="OYO23938.1"/>
    </source>
</evidence>
<dbReference type="Proteomes" id="UP000216311">
    <property type="component" value="Unassembled WGS sequence"/>
</dbReference>
<sequence>MTRKPLTDDFIDAIAPFDEQAEQAIGAGDGTALAAATEQIWDRMPTPRTEHDLQALVGWCTNSLQDLGNWTALQKWVPRYAEQYGDDDPSTRVLTGISAYHDGDRAKAQEILAGVLADFGPSAFEGNTEYLRVAKGGQLS</sequence>
<dbReference type="EMBL" id="NMVQ01000006">
    <property type="protein sequence ID" value="OYO23938.1"/>
    <property type="molecule type" value="Genomic_DNA"/>
</dbReference>
<proteinExistence type="predicted"/>
<gene>
    <name evidence="1" type="ORF">CGZ93_05350</name>
</gene>
<protein>
    <recommendedName>
        <fullName evidence="3">Tetratricopeptide repeat protein</fullName>
    </recommendedName>
</protein>
<evidence type="ECO:0008006" key="3">
    <source>
        <dbReference type="Google" id="ProtNLM"/>
    </source>
</evidence>